<sequence length="785" mass="87912">MQNFTKIKEILEFDKIVDFIAQKCVSETGKTRLINSEPLTQKEILQTLLDQIQEMRELYQFEGGLPIWHFVDVRVLLSKIEPVDSYLSVQDFLALQNILELVQEIASFTKKITGKYPVLSRVLQAVQPLPKLLNQIKFTFEPSGRLFDNASPQLKIIRKDMERVNTELHTRLERILRKQAEHVQEEYLTLRDGRLVIPVREFSLNKVPGIVHGQSGTGATYFVEPMQVVELNNDMQKLISEEQKEIIRILKRLSAVVREEQAVLLTDFELLNQLDVLQAKARYANEVKGLAPQISEDFVWQIKAARHPVLLKMHAEKTVPLSLEIGGEEHILIISGPNAGGKTVALKTVGLLQLLFQSGFHIPVAAGTCMPVCENIFCVIGDEQSIEQDLSTFSSHVKSLNDIVDHVTEHSLVLIDEIGSGTEPGSGAALAIAILEKLNRPDMVTIATTHQNQLKAFAAETAGIQNAAMQFDSDKLTPLFTLEMGVPGSSYTFEICRRLGLDESILDRAVELSRKETFELDALLADLTRKSQQYRQMVDEMSIQESKLKSLTKLYDDKTRELKKKAKQYEREAKEKARTIIDEANREIEATIRAIREAQAEKQVVKKVRAQLQARRTALAVQEESQAPKAAPDISRLKTGQRVRSLKFGIKGQISKVLKKRNSVEIDRNGIKITVPVDDVEVLETTGSTVKTKRSVSTGIAPAVNIPNELDIRGLTVDEALRQVEAYLDKALMSSWEEVRLVHGKGTGALRKAVQNYLAGLPAVKEFRSGKWGEGDLGVTVVKLG</sequence>
<dbReference type="Pfam" id="PF00488">
    <property type="entry name" value="MutS_V"/>
    <property type="match status" value="1"/>
</dbReference>
<dbReference type="Gene3D" id="3.40.50.300">
    <property type="entry name" value="P-loop containing nucleotide triphosphate hydrolases"/>
    <property type="match status" value="1"/>
</dbReference>
<dbReference type="GO" id="GO:0006298">
    <property type="term" value="P:mismatch repair"/>
    <property type="evidence" value="ECO:0007669"/>
    <property type="project" value="InterPro"/>
</dbReference>
<keyword evidence="2 7" id="KW-0547">Nucleotide-binding</keyword>
<dbReference type="InterPro" id="IPR002625">
    <property type="entry name" value="Smr_dom"/>
</dbReference>
<keyword evidence="7 10" id="KW-0255">Endonuclease</keyword>
<evidence type="ECO:0000256" key="8">
    <source>
        <dbReference type="SAM" id="Coils"/>
    </source>
</evidence>
<dbReference type="EC" id="3.1.-.-" evidence="7"/>
<dbReference type="SUPFAM" id="SSF48334">
    <property type="entry name" value="DNA repair protein MutS, domain III"/>
    <property type="match status" value="1"/>
</dbReference>
<reference evidence="10" key="1">
    <citation type="journal article" date="2020" name="mSystems">
        <title>Genome- and Community-Level Interaction Insights into Carbon Utilization and Element Cycling Functions of Hydrothermarchaeota in Hydrothermal Sediment.</title>
        <authorList>
            <person name="Zhou Z."/>
            <person name="Liu Y."/>
            <person name="Xu W."/>
            <person name="Pan J."/>
            <person name="Luo Z.H."/>
            <person name="Li M."/>
        </authorList>
    </citation>
    <scope>NUCLEOTIDE SEQUENCE [LARGE SCALE GENOMIC DNA]</scope>
    <source>
        <strain evidence="10">HyVt-577</strain>
    </source>
</reference>
<dbReference type="Gene3D" id="3.30.1370.110">
    <property type="match status" value="1"/>
</dbReference>
<dbReference type="PROSITE" id="PS50828">
    <property type="entry name" value="SMR"/>
    <property type="match status" value="1"/>
</dbReference>
<evidence type="ECO:0000256" key="1">
    <source>
        <dbReference type="ARBA" id="ARBA00022730"/>
    </source>
</evidence>
<keyword evidence="4 7" id="KW-0067">ATP-binding</keyword>
<dbReference type="PANTHER" id="PTHR48466">
    <property type="entry name" value="OS10G0509000 PROTEIN-RELATED"/>
    <property type="match status" value="1"/>
</dbReference>
<dbReference type="GO" id="GO:0072344">
    <property type="term" value="P:rescue of stalled ribosome"/>
    <property type="evidence" value="ECO:0007669"/>
    <property type="project" value="UniProtKB-UniRule"/>
</dbReference>
<dbReference type="GO" id="GO:0030983">
    <property type="term" value="F:mismatched DNA binding"/>
    <property type="evidence" value="ECO:0007669"/>
    <property type="project" value="InterPro"/>
</dbReference>
<dbReference type="FunFam" id="3.40.50.300:FF:000830">
    <property type="entry name" value="Endonuclease MutS2"/>
    <property type="match status" value="1"/>
</dbReference>
<dbReference type="GO" id="GO:0005524">
    <property type="term" value="F:ATP binding"/>
    <property type="evidence" value="ECO:0007669"/>
    <property type="project" value="UniProtKB-UniRule"/>
</dbReference>
<dbReference type="NCBIfam" id="TIGR01069">
    <property type="entry name" value="mutS2"/>
    <property type="match status" value="1"/>
</dbReference>
<comment type="similarity">
    <text evidence="7">Belongs to the DNA mismatch repair MutS family. MutS2 subfamily.</text>
</comment>
<keyword evidence="7" id="KW-0540">Nuclease</keyword>
<keyword evidence="5 7" id="KW-0694">RNA-binding</keyword>
<keyword evidence="8" id="KW-0175">Coiled coil</keyword>
<organism evidence="10">
    <name type="scientific">Caldithrix abyssi</name>
    <dbReference type="NCBI Taxonomy" id="187145"/>
    <lineage>
        <taxon>Bacteria</taxon>
        <taxon>Pseudomonadati</taxon>
        <taxon>Calditrichota</taxon>
        <taxon>Calditrichia</taxon>
        <taxon>Calditrichales</taxon>
        <taxon>Calditrichaceae</taxon>
        <taxon>Caldithrix</taxon>
    </lineage>
</organism>
<evidence type="ECO:0000256" key="7">
    <source>
        <dbReference type="HAMAP-Rule" id="MF_00092"/>
    </source>
</evidence>
<proteinExistence type="inferred from homology"/>
<dbReference type="InterPro" id="IPR005747">
    <property type="entry name" value="MutS2"/>
</dbReference>
<evidence type="ECO:0000256" key="3">
    <source>
        <dbReference type="ARBA" id="ARBA00022801"/>
    </source>
</evidence>
<evidence type="ECO:0000256" key="2">
    <source>
        <dbReference type="ARBA" id="ARBA00022741"/>
    </source>
</evidence>
<accession>A0A7V4WVH0</accession>
<comment type="function">
    <text evidence="7">Endonuclease that is involved in the suppression of homologous recombination and thus may have a key role in the control of bacterial genetic diversity.</text>
</comment>
<dbReference type="EC" id="3.6.4.-" evidence="7"/>
<dbReference type="PROSITE" id="PS00486">
    <property type="entry name" value="DNA_MISMATCH_REPAIR_2"/>
    <property type="match status" value="1"/>
</dbReference>
<gene>
    <name evidence="7" type="primary">mutS2</name>
    <name evidence="7" type="synonym">rqcU</name>
    <name evidence="10" type="ORF">ENK44_11010</name>
</gene>
<dbReference type="HAMAP" id="MF_00092">
    <property type="entry name" value="MutS2"/>
    <property type="match status" value="1"/>
</dbReference>
<keyword evidence="6 7" id="KW-0238">DNA-binding</keyword>
<feature type="domain" description="Smr" evidence="9">
    <location>
        <begin position="710"/>
        <end position="785"/>
    </location>
</feature>
<dbReference type="PIRSF" id="PIRSF005814">
    <property type="entry name" value="MutS_YshD"/>
    <property type="match status" value="1"/>
</dbReference>
<comment type="function">
    <text evidence="7">Acts as a ribosome collision sensor, splitting the ribosome into its 2 subunits. Detects stalled/collided 70S ribosomes which it binds and splits by an ATP-hydrolysis driven conformational change. Acts upstream of the ribosome quality control system (RQC), a ribosome-associated complex that mediates the extraction of incompletely synthesized nascent chains from stalled ribosomes and their subsequent degradation. Probably generates substrates for RQC.</text>
</comment>
<feature type="binding site" evidence="7">
    <location>
        <begin position="336"/>
        <end position="343"/>
    </location>
    <ligand>
        <name>ATP</name>
        <dbReference type="ChEBI" id="CHEBI:30616"/>
    </ligand>
</feature>
<feature type="coiled-coil region" evidence="8">
    <location>
        <begin position="524"/>
        <end position="615"/>
    </location>
</feature>
<dbReference type="AlphaFoldDB" id="A0A7V4WVH0"/>
<dbReference type="InterPro" id="IPR045076">
    <property type="entry name" value="MutS"/>
</dbReference>
<dbReference type="Pfam" id="PF01713">
    <property type="entry name" value="Smr"/>
    <property type="match status" value="1"/>
</dbReference>
<dbReference type="GO" id="GO:0140664">
    <property type="term" value="F:ATP-dependent DNA damage sensor activity"/>
    <property type="evidence" value="ECO:0007669"/>
    <property type="project" value="InterPro"/>
</dbReference>
<dbReference type="SMART" id="SM00463">
    <property type="entry name" value="SMR"/>
    <property type="match status" value="1"/>
</dbReference>
<evidence type="ECO:0000313" key="10">
    <source>
        <dbReference type="EMBL" id="HGY56225.1"/>
    </source>
</evidence>
<dbReference type="SMART" id="SM00534">
    <property type="entry name" value="MUTSac"/>
    <property type="match status" value="1"/>
</dbReference>
<dbReference type="PANTHER" id="PTHR48466:SF2">
    <property type="entry name" value="OS10G0509000 PROTEIN"/>
    <property type="match status" value="1"/>
</dbReference>
<keyword evidence="3 7" id="KW-0378">Hydrolase</keyword>
<comment type="caution">
    <text evidence="10">The sequence shown here is derived from an EMBL/GenBank/DDBJ whole genome shotgun (WGS) entry which is preliminary data.</text>
</comment>
<dbReference type="Proteomes" id="UP000885779">
    <property type="component" value="Unassembled WGS sequence"/>
</dbReference>
<dbReference type="GO" id="GO:0004519">
    <property type="term" value="F:endonuclease activity"/>
    <property type="evidence" value="ECO:0007669"/>
    <property type="project" value="UniProtKB-UniRule"/>
</dbReference>
<dbReference type="InterPro" id="IPR027417">
    <property type="entry name" value="P-loop_NTPase"/>
</dbReference>
<keyword evidence="1 7" id="KW-0699">rRNA-binding</keyword>
<protein>
    <recommendedName>
        <fullName evidence="7">Endonuclease MutS2</fullName>
        <ecNumber evidence="7">3.1.-.-</ecNumber>
    </recommendedName>
    <alternativeName>
        <fullName evidence="7">Ribosome-associated protein quality control-upstream factor</fullName>
        <shortName evidence="7">RQC-upstream factor</shortName>
        <shortName evidence="7">RqcU</shortName>
        <ecNumber evidence="7">3.6.4.-</ecNumber>
    </alternativeName>
</protein>
<dbReference type="SUPFAM" id="SSF160443">
    <property type="entry name" value="SMR domain-like"/>
    <property type="match status" value="1"/>
</dbReference>
<dbReference type="SMART" id="SM00533">
    <property type="entry name" value="MUTSd"/>
    <property type="match status" value="1"/>
</dbReference>
<dbReference type="InterPro" id="IPR000432">
    <property type="entry name" value="DNA_mismatch_repair_MutS_C"/>
</dbReference>
<dbReference type="GO" id="GO:0045910">
    <property type="term" value="P:negative regulation of DNA recombination"/>
    <property type="evidence" value="ECO:0007669"/>
    <property type="project" value="InterPro"/>
</dbReference>
<dbReference type="InterPro" id="IPR036187">
    <property type="entry name" value="DNA_mismatch_repair_MutS_sf"/>
</dbReference>
<dbReference type="InterPro" id="IPR036063">
    <property type="entry name" value="Smr_dom_sf"/>
</dbReference>
<evidence type="ECO:0000256" key="6">
    <source>
        <dbReference type="ARBA" id="ARBA00023125"/>
    </source>
</evidence>
<evidence type="ECO:0000256" key="4">
    <source>
        <dbReference type="ARBA" id="ARBA00022840"/>
    </source>
</evidence>
<dbReference type="GO" id="GO:0016887">
    <property type="term" value="F:ATP hydrolysis activity"/>
    <property type="evidence" value="ECO:0007669"/>
    <property type="project" value="InterPro"/>
</dbReference>
<dbReference type="GO" id="GO:0043023">
    <property type="term" value="F:ribosomal large subunit binding"/>
    <property type="evidence" value="ECO:0007669"/>
    <property type="project" value="UniProtKB-UniRule"/>
</dbReference>
<dbReference type="SUPFAM" id="SSF52540">
    <property type="entry name" value="P-loop containing nucleoside triphosphate hydrolases"/>
    <property type="match status" value="1"/>
</dbReference>
<dbReference type="GO" id="GO:0019843">
    <property type="term" value="F:rRNA binding"/>
    <property type="evidence" value="ECO:0007669"/>
    <property type="project" value="UniProtKB-UniRule"/>
</dbReference>
<dbReference type="EMBL" id="DRQG01000105">
    <property type="protein sequence ID" value="HGY56225.1"/>
    <property type="molecule type" value="Genomic_DNA"/>
</dbReference>
<evidence type="ECO:0000259" key="9">
    <source>
        <dbReference type="PROSITE" id="PS50828"/>
    </source>
</evidence>
<comment type="subunit">
    <text evidence="7">Homodimer. Binds to stalled ribosomes, contacting rRNA.</text>
</comment>
<dbReference type="InterPro" id="IPR007696">
    <property type="entry name" value="DNA_mismatch_repair_MutS_core"/>
</dbReference>
<evidence type="ECO:0000256" key="5">
    <source>
        <dbReference type="ARBA" id="ARBA00022884"/>
    </source>
</evidence>
<name>A0A7V4WVH0_CALAY</name>